<dbReference type="InterPro" id="IPR025874">
    <property type="entry name" value="DZR"/>
</dbReference>
<evidence type="ECO:0000259" key="2">
    <source>
        <dbReference type="PROSITE" id="PS50943"/>
    </source>
</evidence>
<keyword evidence="1" id="KW-0238">DNA-binding</keyword>
<sequence>MSEKPYAKFAEKLVTLRKKANLTQSALADKIGISQASIAQYETGNRLPETPVLLDLSRLFEIDLNELVGNDKVLKTIKICPGCDYQFHKDHAKYCIQCGSKLLDECPECNNPLDSAIQLFCAYCGHKLREKRIDELNDDDLPF</sequence>
<dbReference type="Pfam" id="PF12773">
    <property type="entry name" value="DZR"/>
    <property type="match status" value="1"/>
</dbReference>
<evidence type="ECO:0000256" key="1">
    <source>
        <dbReference type="ARBA" id="ARBA00023125"/>
    </source>
</evidence>
<dbReference type="PROSITE" id="PS50943">
    <property type="entry name" value="HTH_CROC1"/>
    <property type="match status" value="1"/>
</dbReference>
<dbReference type="RefSeq" id="WP_251871066.1">
    <property type="nucleotide sequence ID" value="NZ_CP098755.1"/>
</dbReference>
<dbReference type="InterPro" id="IPR010982">
    <property type="entry name" value="Lambda_DNA-bd_dom_sf"/>
</dbReference>
<name>A0ABY4WF79_9BACL</name>
<dbReference type="PANTHER" id="PTHR46558:SF11">
    <property type="entry name" value="HTH-TYPE TRANSCRIPTIONAL REGULATOR XRE"/>
    <property type="match status" value="1"/>
</dbReference>
<protein>
    <submittedName>
        <fullName evidence="3">Helix-turn-helix domain-containing protein</fullName>
    </submittedName>
</protein>
<dbReference type="Proteomes" id="UP001056500">
    <property type="component" value="Chromosome"/>
</dbReference>
<dbReference type="InterPro" id="IPR001387">
    <property type="entry name" value="Cro/C1-type_HTH"/>
</dbReference>
<evidence type="ECO:0000313" key="4">
    <source>
        <dbReference type="Proteomes" id="UP001056500"/>
    </source>
</evidence>
<dbReference type="CDD" id="cd00093">
    <property type="entry name" value="HTH_XRE"/>
    <property type="match status" value="1"/>
</dbReference>
<organism evidence="3 4">
    <name type="scientific">Brevibacillus ruminantium</name>
    <dbReference type="NCBI Taxonomy" id="2950604"/>
    <lineage>
        <taxon>Bacteria</taxon>
        <taxon>Bacillati</taxon>
        <taxon>Bacillota</taxon>
        <taxon>Bacilli</taxon>
        <taxon>Bacillales</taxon>
        <taxon>Paenibacillaceae</taxon>
        <taxon>Brevibacillus</taxon>
    </lineage>
</organism>
<dbReference type="SUPFAM" id="SSF47413">
    <property type="entry name" value="lambda repressor-like DNA-binding domains"/>
    <property type="match status" value="1"/>
</dbReference>
<dbReference type="SUPFAM" id="SSF161187">
    <property type="entry name" value="YfgJ-like"/>
    <property type="match status" value="1"/>
</dbReference>
<dbReference type="SMART" id="SM00530">
    <property type="entry name" value="HTH_XRE"/>
    <property type="match status" value="1"/>
</dbReference>
<gene>
    <name evidence="3" type="ORF">NDK47_17675</name>
</gene>
<keyword evidence="4" id="KW-1185">Reference proteome</keyword>
<dbReference type="PANTHER" id="PTHR46558">
    <property type="entry name" value="TRACRIPTIONAL REGULATORY PROTEIN-RELATED-RELATED"/>
    <property type="match status" value="1"/>
</dbReference>
<dbReference type="Pfam" id="PF01381">
    <property type="entry name" value="HTH_3"/>
    <property type="match status" value="1"/>
</dbReference>
<evidence type="ECO:0000313" key="3">
    <source>
        <dbReference type="EMBL" id="USG63979.1"/>
    </source>
</evidence>
<reference evidence="3" key="1">
    <citation type="submission" date="2022-06" db="EMBL/GenBank/DDBJ databases">
        <title>Genome sequencing of Brevibacillus sp. BB3-R1.</title>
        <authorList>
            <person name="Heo J."/>
            <person name="Lee D."/>
            <person name="Won M."/>
            <person name="Han B.-H."/>
            <person name="Hong S.-B."/>
            <person name="Kwon S.-W."/>
        </authorList>
    </citation>
    <scope>NUCLEOTIDE SEQUENCE</scope>
    <source>
        <strain evidence="3">BB3-R1</strain>
    </source>
</reference>
<feature type="domain" description="HTH cro/C1-type" evidence="2">
    <location>
        <begin position="13"/>
        <end position="67"/>
    </location>
</feature>
<dbReference type="EMBL" id="CP098755">
    <property type="protein sequence ID" value="USG63979.1"/>
    <property type="molecule type" value="Genomic_DNA"/>
</dbReference>
<accession>A0ABY4WF79</accession>
<dbReference type="Gene3D" id="1.10.260.40">
    <property type="entry name" value="lambda repressor-like DNA-binding domains"/>
    <property type="match status" value="1"/>
</dbReference>
<proteinExistence type="predicted"/>